<keyword evidence="6" id="KW-0227">DNA damage</keyword>
<evidence type="ECO:0000256" key="4">
    <source>
        <dbReference type="ARBA" id="ARBA00022705"/>
    </source>
</evidence>
<comment type="catalytic activity">
    <reaction evidence="11">
        <text>8-oxo-GTP + H2O = 8-oxo-GMP + diphosphate + H(+)</text>
        <dbReference type="Rhea" id="RHEA:67616"/>
        <dbReference type="ChEBI" id="CHEBI:15377"/>
        <dbReference type="ChEBI" id="CHEBI:15378"/>
        <dbReference type="ChEBI" id="CHEBI:33019"/>
        <dbReference type="ChEBI" id="CHEBI:143553"/>
        <dbReference type="ChEBI" id="CHEBI:145694"/>
    </reaction>
</comment>
<dbReference type="InterPro" id="IPR000086">
    <property type="entry name" value="NUDIX_hydrolase_dom"/>
</dbReference>
<dbReference type="GO" id="GO:0044716">
    <property type="term" value="F:8-oxo-GDP phosphatase activity"/>
    <property type="evidence" value="ECO:0007669"/>
    <property type="project" value="TreeGrafter"/>
</dbReference>
<evidence type="ECO:0000256" key="5">
    <source>
        <dbReference type="ARBA" id="ARBA00022723"/>
    </source>
</evidence>
<evidence type="ECO:0000256" key="12">
    <source>
        <dbReference type="ARBA" id="ARBA00038905"/>
    </source>
</evidence>
<keyword evidence="9" id="KW-0234">DNA repair</keyword>
<dbReference type="InterPro" id="IPR015797">
    <property type="entry name" value="NUDIX_hydrolase-like_dom_sf"/>
</dbReference>
<dbReference type="OrthoDB" id="9810648at2"/>
<dbReference type="PANTHER" id="PTHR47707:SF1">
    <property type="entry name" value="NUDIX HYDROLASE FAMILY PROTEIN"/>
    <property type="match status" value="1"/>
</dbReference>
<evidence type="ECO:0000256" key="8">
    <source>
        <dbReference type="ARBA" id="ARBA00022842"/>
    </source>
</evidence>
<dbReference type="CDD" id="cd03425">
    <property type="entry name" value="NUDIX_MutT_NudA_like"/>
    <property type="match status" value="1"/>
</dbReference>
<dbReference type="Proteomes" id="UP000008701">
    <property type="component" value="Chromosome"/>
</dbReference>
<keyword evidence="7 18" id="KW-0378">Hydrolase</keyword>
<comment type="catalytic activity">
    <reaction evidence="10">
        <text>8-oxo-dGTP + H2O = 8-oxo-dGMP + diphosphate + H(+)</text>
        <dbReference type="Rhea" id="RHEA:31575"/>
        <dbReference type="ChEBI" id="CHEBI:15377"/>
        <dbReference type="ChEBI" id="CHEBI:15378"/>
        <dbReference type="ChEBI" id="CHEBI:33019"/>
        <dbReference type="ChEBI" id="CHEBI:63224"/>
        <dbReference type="ChEBI" id="CHEBI:77896"/>
        <dbReference type="EC" id="3.6.1.55"/>
    </reaction>
</comment>
<comment type="cofactor">
    <cofactor evidence="1">
        <name>Mg(2+)</name>
        <dbReference type="ChEBI" id="CHEBI:18420"/>
    </cofactor>
</comment>
<evidence type="ECO:0000256" key="14">
    <source>
        <dbReference type="ARBA" id="ARBA00041592"/>
    </source>
</evidence>
<dbReference type="GO" id="GO:0035539">
    <property type="term" value="F:8-oxo-7,8-dihydrodeoxyguanosine triphosphate pyrophosphatase activity"/>
    <property type="evidence" value="ECO:0007669"/>
    <property type="project" value="UniProtKB-EC"/>
</dbReference>
<dbReference type="Gene3D" id="3.90.79.10">
    <property type="entry name" value="Nucleoside Triphosphate Pyrophosphohydrolase"/>
    <property type="match status" value="1"/>
</dbReference>
<comment type="similarity">
    <text evidence="2">Belongs to the Nudix hydrolase family.</text>
</comment>
<reference evidence="18 19" key="1">
    <citation type="submission" date="2006-12" db="EMBL/GenBank/DDBJ databases">
        <title>Complete sequence of Chlorobium phaeobacteroides DSM 266.</title>
        <authorList>
            <consortium name="US DOE Joint Genome Institute"/>
            <person name="Copeland A."/>
            <person name="Lucas S."/>
            <person name="Lapidus A."/>
            <person name="Barry K."/>
            <person name="Detter J.C."/>
            <person name="Glavina del Rio T."/>
            <person name="Hammon N."/>
            <person name="Israni S."/>
            <person name="Pitluck S."/>
            <person name="Goltsman E."/>
            <person name="Schmutz J."/>
            <person name="Larimer F."/>
            <person name="Land M."/>
            <person name="Hauser L."/>
            <person name="Mikhailova N."/>
            <person name="Li T."/>
            <person name="Overmann J."/>
            <person name="Bryant D.A."/>
            <person name="Richardson P."/>
        </authorList>
    </citation>
    <scope>NUCLEOTIDE SEQUENCE [LARGE SCALE GENOMIC DNA]</scope>
    <source>
        <strain evidence="18 19">DSM 266</strain>
    </source>
</reference>
<dbReference type="GO" id="GO:0044715">
    <property type="term" value="F:8-oxo-dGDP phosphatase activity"/>
    <property type="evidence" value="ECO:0007669"/>
    <property type="project" value="TreeGrafter"/>
</dbReference>
<evidence type="ECO:0000259" key="17">
    <source>
        <dbReference type="PROSITE" id="PS51462"/>
    </source>
</evidence>
<dbReference type="SUPFAM" id="SSF55811">
    <property type="entry name" value="Nudix"/>
    <property type="match status" value="1"/>
</dbReference>
<evidence type="ECO:0000313" key="19">
    <source>
        <dbReference type="Proteomes" id="UP000008701"/>
    </source>
</evidence>
<dbReference type="PROSITE" id="PS00893">
    <property type="entry name" value="NUDIX_BOX"/>
    <property type="match status" value="1"/>
</dbReference>
<proteinExistence type="inferred from homology"/>
<evidence type="ECO:0000256" key="7">
    <source>
        <dbReference type="ARBA" id="ARBA00022801"/>
    </source>
</evidence>
<protein>
    <recommendedName>
        <fullName evidence="13">8-oxo-dGTP diphosphatase</fullName>
        <ecNumber evidence="12">3.6.1.55</ecNumber>
    </recommendedName>
    <alternativeName>
        <fullName evidence="16">7,8-dihydro-8-oxoguanine-triphosphatase</fullName>
    </alternativeName>
    <alternativeName>
        <fullName evidence="15">Mutator protein MutT</fullName>
    </alternativeName>
    <alternativeName>
        <fullName evidence="14">dGTP pyrophosphohydrolase</fullName>
    </alternativeName>
</protein>
<dbReference type="PRINTS" id="PR00502">
    <property type="entry name" value="NUDIXFAMILY"/>
</dbReference>
<keyword evidence="4" id="KW-0235">DNA replication</keyword>
<name>A1BDU3_CHLPD</name>
<keyword evidence="8" id="KW-0460">Magnesium</keyword>
<keyword evidence="19" id="KW-1185">Reference proteome</keyword>
<dbReference type="HOGENOM" id="CLU_037162_19_3_10"/>
<keyword evidence="5" id="KW-0479">Metal-binding</keyword>
<dbReference type="RefSeq" id="WP_011744403.1">
    <property type="nucleotide sequence ID" value="NC_008639.1"/>
</dbReference>
<dbReference type="GO" id="GO:0008413">
    <property type="term" value="F:8-oxo-7,8-dihydroguanosine triphosphate pyrophosphatase activity"/>
    <property type="evidence" value="ECO:0007669"/>
    <property type="project" value="TreeGrafter"/>
</dbReference>
<dbReference type="InterPro" id="IPR047127">
    <property type="entry name" value="MutT-like"/>
</dbReference>
<evidence type="ECO:0000256" key="9">
    <source>
        <dbReference type="ARBA" id="ARBA00023204"/>
    </source>
</evidence>
<feature type="domain" description="Nudix hydrolase" evidence="17">
    <location>
        <begin position="5"/>
        <end position="131"/>
    </location>
</feature>
<evidence type="ECO:0000256" key="3">
    <source>
        <dbReference type="ARBA" id="ARBA00022457"/>
    </source>
</evidence>
<dbReference type="GO" id="GO:0006281">
    <property type="term" value="P:DNA repair"/>
    <property type="evidence" value="ECO:0007669"/>
    <property type="project" value="UniProtKB-KW"/>
</dbReference>
<dbReference type="PROSITE" id="PS51462">
    <property type="entry name" value="NUDIX"/>
    <property type="match status" value="1"/>
</dbReference>
<accession>A1BDU3</accession>
<evidence type="ECO:0000256" key="13">
    <source>
        <dbReference type="ARBA" id="ARBA00040794"/>
    </source>
</evidence>
<evidence type="ECO:0000256" key="11">
    <source>
        <dbReference type="ARBA" id="ARBA00036904"/>
    </source>
</evidence>
<dbReference type="InterPro" id="IPR029119">
    <property type="entry name" value="MutY_C"/>
</dbReference>
<dbReference type="STRING" id="290317.Cpha266_0513"/>
<evidence type="ECO:0000256" key="2">
    <source>
        <dbReference type="ARBA" id="ARBA00005582"/>
    </source>
</evidence>
<dbReference type="eggNOG" id="COG0494">
    <property type="taxonomic scope" value="Bacteria"/>
</dbReference>
<evidence type="ECO:0000256" key="16">
    <source>
        <dbReference type="ARBA" id="ARBA00042798"/>
    </source>
</evidence>
<dbReference type="EMBL" id="CP000492">
    <property type="protein sequence ID" value="ABL64570.1"/>
    <property type="molecule type" value="Genomic_DNA"/>
</dbReference>
<evidence type="ECO:0000313" key="18">
    <source>
        <dbReference type="EMBL" id="ABL64570.1"/>
    </source>
</evidence>
<evidence type="ECO:0000256" key="15">
    <source>
        <dbReference type="ARBA" id="ARBA00041979"/>
    </source>
</evidence>
<organism evidence="18 19">
    <name type="scientific">Chlorobium phaeobacteroides (strain DSM 266 / SMG 266 / 2430)</name>
    <dbReference type="NCBI Taxonomy" id="290317"/>
    <lineage>
        <taxon>Bacteria</taxon>
        <taxon>Pseudomonadati</taxon>
        <taxon>Chlorobiota</taxon>
        <taxon>Chlorobiia</taxon>
        <taxon>Chlorobiales</taxon>
        <taxon>Chlorobiaceae</taxon>
        <taxon>Chlorobium/Pelodictyon group</taxon>
        <taxon>Chlorobium</taxon>
    </lineage>
</organism>
<dbReference type="PANTHER" id="PTHR47707">
    <property type="entry name" value="8-OXO-DGTP DIPHOSPHATASE"/>
    <property type="match status" value="1"/>
</dbReference>
<dbReference type="GO" id="GO:0046872">
    <property type="term" value="F:metal ion binding"/>
    <property type="evidence" value="ECO:0007669"/>
    <property type="project" value="UniProtKB-KW"/>
</dbReference>
<dbReference type="InterPro" id="IPR020476">
    <property type="entry name" value="Nudix_hydrolase"/>
</dbReference>
<dbReference type="KEGG" id="cph:Cpha266_0513"/>
<evidence type="ECO:0000256" key="6">
    <source>
        <dbReference type="ARBA" id="ARBA00022763"/>
    </source>
</evidence>
<evidence type="ECO:0000256" key="1">
    <source>
        <dbReference type="ARBA" id="ARBA00001946"/>
    </source>
</evidence>
<gene>
    <name evidence="18" type="ordered locus">Cpha266_0513</name>
</gene>
<keyword evidence="3" id="KW-0515">Mutator protein</keyword>
<dbReference type="GO" id="GO:0006260">
    <property type="term" value="P:DNA replication"/>
    <property type="evidence" value="ECO:0007669"/>
    <property type="project" value="UniProtKB-KW"/>
</dbReference>
<evidence type="ECO:0000256" key="10">
    <source>
        <dbReference type="ARBA" id="ARBA00035861"/>
    </source>
</evidence>
<sequence length="138" mass="15629">MKARPHIGDVVCAIIERNGRFLIARRPEGKTLALKWEFPGGKVESGESPRDALHRELAEELGIVVEILQRLSPVVYSYSDFSLRLIPYRCLIVSGEPVPVEHTALEWISVDDAVFYDFPEADIPILEEYRMLVSGESF</sequence>
<dbReference type="AlphaFoldDB" id="A1BDU3"/>
<dbReference type="Pfam" id="PF14815">
    <property type="entry name" value="NUDIX_4"/>
    <property type="match status" value="1"/>
</dbReference>
<dbReference type="InterPro" id="IPR020084">
    <property type="entry name" value="NUDIX_hydrolase_CS"/>
</dbReference>
<dbReference type="EC" id="3.6.1.55" evidence="12"/>